<evidence type="ECO:0000256" key="8">
    <source>
        <dbReference type="ARBA" id="ARBA00023136"/>
    </source>
</evidence>
<dbReference type="Pfam" id="PF01545">
    <property type="entry name" value="Cation_efflux"/>
    <property type="match status" value="1"/>
</dbReference>
<organism evidence="13 14">
    <name type="scientific">Psychrobacter communis</name>
    <dbReference type="NCBI Taxonomy" id="2762238"/>
    <lineage>
        <taxon>Bacteria</taxon>
        <taxon>Pseudomonadati</taxon>
        <taxon>Pseudomonadota</taxon>
        <taxon>Gammaproteobacteria</taxon>
        <taxon>Moraxellales</taxon>
        <taxon>Moraxellaceae</taxon>
        <taxon>Psychrobacter</taxon>
    </lineage>
</organism>
<feature type="transmembrane region" description="Helical" evidence="10">
    <location>
        <begin position="167"/>
        <end position="190"/>
    </location>
</feature>
<evidence type="ECO:0000313" key="14">
    <source>
        <dbReference type="Proteomes" id="UP000606724"/>
    </source>
</evidence>
<comment type="similarity">
    <text evidence="2">Belongs to the cation diffusion facilitator (CDF) transporter (TC 2.A.4) family. SLC30A subfamily.</text>
</comment>
<evidence type="ECO:0000256" key="1">
    <source>
        <dbReference type="ARBA" id="ARBA00004141"/>
    </source>
</evidence>
<keyword evidence="6 10" id="KW-1133">Transmembrane helix</keyword>
<evidence type="ECO:0000256" key="3">
    <source>
        <dbReference type="ARBA" id="ARBA00022448"/>
    </source>
</evidence>
<evidence type="ECO:0000259" key="12">
    <source>
        <dbReference type="Pfam" id="PF16916"/>
    </source>
</evidence>
<proteinExistence type="inferred from homology"/>
<evidence type="ECO:0000256" key="6">
    <source>
        <dbReference type="ARBA" id="ARBA00022989"/>
    </source>
</evidence>
<feature type="transmembrane region" description="Helical" evidence="10">
    <location>
        <begin position="136"/>
        <end position="155"/>
    </location>
</feature>
<reference evidence="13 14" key="1">
    <citation type="submission" date="2020-08" db="EMBL/GenBank/DDBJ databases">
        <title>A Genomic Blueprint of the Chicken Gut Microbiome.</title>
        <authorList>
            <person name="Gilroy R."/>
            <person name="Ravi A."/>
            <person name="Getino M."/>
            <person name="Pursley I."/>
            <person name="Horton D.L."/>
            <person name="Alikhan N.-F."/>
            <person name="Baker D."/>
            <person name="Gharbi K."/>
            <person name="Hall N."/>
            <person name="Watson M."/>
            <person name="Adriaenssens E.M."/>
            <person name="Foster-Nyarko E."/>
            <person name="Jarju S."/>
            <person name="Secka A."/>
            <person name="Antonio M."/>
            <person name="Oren A."/>
            <person name="Chaudhuri R."/>
            <person name="La Ragione R.M."/>
            <person name="Hildebrand F."/>
            <person name="Pallen M.J."/>
        </authorList>
    </citation>
    <scope>NUCLEOTIDE SEQUENCE [LARGE SCALE GENOMIC DNA]</scope>
    <source>
        <strain evidence="13 14">Sa4CVA2</strain>
    </source>
</reference>
<keyword evidence="3" id="KW-0813">Transport</keyword>
<feature type="domain" description="Cation efflux protein cytoplasmic" evidence="12">
    <location>
        <begin position="294"/>
        <end position="369"/>
    </location>
</feature>
<keyword evidence="5" id="KW-0862">Zinc</keyword>
<sequence length="401" mass="44022">MNQERPKSKQHDHSHQNAAIDTHKHAQNHADNSNIQDRYTKDNQHHHDHDEHLEETVAPRDTKGYQRTLLFSFIIITGYMFVEAIGGWLTGSLALLSDAGHMLSDAVALGATLMAFKIGEKAATHQKTFGYKRFEILVATVNGATLVIIAIMIFYEAIKRFNSPPEIATQGMLIVATIGMLVNIVVAWLMHRGSRGTDTHGHAHSHSHGDNHVQQDGQAEAKAPVNLNMQSAYLHVLSDLMGSVAAIVAALLMMSFGWVWADAAASVIVAILILFSGYRVVRDSVHILMEGTPEGISLVEVEDKLLTHPQVQKVHDLHVWSITSGLNALSCHVVVDGEMSIYESSILIASLEQSLLELDIHHATIQVESLAHPQTKTHSDALVCNISQQATDSNSHIGHNH</sequence>
<evidence type="ECO:0000256" key="9">
    <source>
        <dbReference type="SAM" id="MobiDB-lite"/>
    </source>
</evidence>
<feature type="compositionally biased region" description="Basic and acidic residues" evidence="9">
    <location>
        <begin position="197"/>
        <end position="213"/>
    </location>
</feature>
<evidence type="ECO:0000256" key="5">
    <source>
        <dbReference type="ARBA" id="ARBA00022906"/>
    </source>
</evidence>
<evidence type="ECO:0000256" key="10">
    <source>
        <dbReference type="SAM" id="Phobius"/>
    </source>
</evidence>
<feature type="domain" description="Cation efflux protein transmembrane" evidence="11">
    <location>
        <begin position="69"/>
        <end position="289"/>
    </location>
</feature>
<keyword evidence="14" id="KW-1185">Reference proteome</keyword>
<name>A0ABR8RI74_9GAMM</name>
<protein>
    <submittedName>
        <fullName evidence="13">Cation transporter</fullName>
    </submittedName>
</protein>
<evidence type="ECO:0000313" key="13">
    <source>
        <dbReference type="EMBL" id="MBD7947470.1"/>
    </source>
</evidence>
<dbReference type="Gene3D" id="3.30.70.1350">
    <property type="entry name" value="Cation efflux protein, cytoplasmic domain"/>
    <property type="match status" value="1"/>
</dbReference>
<feature type="transmembrane region" description="Helical" evidence="10">
    <location>
        <begin position="258"/>
        <end position="281"/>
    </location>
</feature>
<evidence type="ECO:0000259" key="11">
    <source>
        <dbReference type="Pfam" id="PF01545"/>
    </source>
</evidence>
<feature type="transmembrane region" description="Helical" evidence="10">
    <location>
        <begin position="69"/>
        <end position="89"/>
    </location>
</feature>
<evidence type="ECO:0000256" key="2">
    <source>
        <dbReference type="ARBA" id="ARBA00008873"/>
    </source>
</evidence>
<dbReference type="EMBL" id="JACSQR010000010">
    <property type="protein sequence ID" value="MBD7947470.1"/>
    <property type="molecule type" value="Genomic_DNA"/>
</dbReference>
<feature type="region of interest" description="Disordered" evidence="9">
    <location>
        <begin position="40"/>
        <end position="59"/>
    </location>
</feature>
<comment type="subcellular location">
    <subcellularLocation>
        <location evidence="1">Membrane</location>
        <topology evidence="1">Multi-pass membrane protein</topology>
    </subcellularLocation>
</comment>
<dbReference type="PANTHER" id="PTHR11562:SF17">
    <property type="entry name" value="RE54080P-RELATED"/>
    <property type="match status" value="1"/>
</dbReference>
<keyword evidence="5" id="KW-0864">Zinc transport</keyword>
<gene>
    <name evidence="13" type="ORF">H9653_05475</name>
</gene>
<dbReference type="NCBIfam" id="TIGR01297">
    <property type="entry name" value="CDF"/>
    <property type="match status" value="1"/>
</dbReference>
<dbReference type="InterPro" id="IPR027470">
    <property type="entry name" value="Cation_efflux_CTD"/>
</dbReference>
<dbReference type="SUPFAM" id="SSF160240">
    <property type="entry name" value="Cation efflux protein cytoplasmic domain-like"/>
    <property type="match status" value="1"/>
</dbReference>
<dbReference type="InterPro" id="IPR058533">
    <property type="entry name" value="Cation_efflux_TM"/>
</dbReference>
<dbReference type="Pfam" id="PF16916">
    <property type="entry name" value="ZT_dimer"/>
    <property type="match status" value="1"/>
</dbReference>
<comment type="caution">
    <text evidence="13">The sequence shown here is derived from an EMBL/GenBank/DDBJ whole genome shotgun (WGS) entry which is preliminary data.</text>
</comment>
<dbReference type="InterPro" id="IPR036837">
    <property type="entry name" value="Cation_efflux_CTD_sf"/>
</dbReference>
<feature type="region of interest" description="Disordered" evidence="9">
    <location>
        <begin position="197"/>
        <end position="217"/>
    </location>
</feature>
<dbReference type="InterPro" id="IPR027469">
    <property type="entry name" value="Cation_efflux_TMD_sf"/>
</dbReference>
<dbReference type="InterPro" id="IPR050681">
    <property type="entry name" value="CDF/SLC30A"/>
</dbReference>
<dbReference type="PANTHER" id="PTHR11562">
    <property type="entry name" value="CATION EFFLUX PROTEIN/ ZINC TRANSPORTER"/>
    <property type="match status" value="1"/>
</dbReference>
<dbReference type="Gene3D" id="1.20.1510.10">
    <property type="entry name" value="Cation efflux protein transmembrane domain"/>
    <property type="match status" value="1"/>
</dbReference>
<keyword evidence="8 10" id="KW-0472">Membrane</keyword>
<evidence type="ECO:0000256" key="7">
    <source>
        <dbReference type="ARBA" id="ARBA00023065"/>
    </source>
</evidence>
<keyword evidence="4 10" id="KW-0812">Transmembrane</keyword>
<evidence type="ECO:0000256" key="4">
    <source>
        <dbReference type="ARBA" id="ARBA00022692"/>
    </source>
</evidence>
<feature type="transmembrane region" description="Helical" evidence="10">
    <location>
        <begin position="232"/>
        <end position="252"/>
    </location>
</feature>
<dbReference type="RefSeq" id="WP_191691034.1">
    <property type="nucleotide sequence ID" value="NZ_JACSQR010000010.1"/>
</dbReference>
<dbReference type="Proteomes" id="UP000606724">
    <property type="component" value="Unassembled WGS sequence"/>
</dbReference>
<dbReference type="InterPro" id="IPR002524">
    <property type="entry name" value="Cation_efflux"/>
</dbReference>
<dbReference type="SUPFAM" id="SSF161111">
    <property type="entry name" value="Cation efflux protein transmembrane domain-like"/>
    <property type="match status" value="1"/>
</dbReference>
<accession>A0ABR8RI74</accession>
<keyword evidence="7" id="KW-0406">Ion transport</keyword>